<dbReference type="EMBL" id="CP070339">
    <property type="protein sequence ID" value="QRY15096.1"/>
    <property type="molecule type" value="Genomic_DNA"/>
</dbReference>
<dbReference type="Proteomes" id="UP000663613">
    <property type="component" value="Chromosome"/>
</dbReference>
<evidence type="ECO:0000313" key="2">
    <source>
        <dbReference type="Proteomes" id="UP000663613"/>
    </source>
</evidence>
<accession>A0ABD7DEL2</accession>
<reference evidence="1 2" key="1">
    <citation type="submission" date="2021-02" db="EMBL/GenBank/DDBJ databases">
        <title>Bacillus cereus VKM B-370.</title>
        <authorList>
            <person name="Kazantseva O.A."/>
            <person name="Piligrimova E.G."/>
            <person name="Buzikov R.M."/>
            <person name="Shadrin A.M."/>
        </authorList>
    </citation>
    <scope>NUCLEOTIDE SEQUENCE [LARGE SCALE GENOMIC DNA]</scope>
    <source>
        <strain evidence="1 2">VKM B-370</strain>
    </source>
</reference>
<organism evidence="1 2">
    <name type="scientific">Bacillus cereus</name>
    <dbReference type="NCBI Taxonomy" id="1396"/>
    <lineage>
        <taxon>Bacteria</taxon>
        <taxon>Bacillati</taxon>
        <taxon>Bacillota</taxon>
        <taxon>Bacilli</taxon>
        <taxon>Bacillales</taxon>
        <taxon>Bacillaceae</taxon>
        <taxon>Bacillus</taxon>
        <taxon>Bacillus cereus group</taxon>
    </lineage>
</organism>
<dbReference type="AlphaFoldDB" id="A0ABD7DEL2"/>
<evidence type="ECO:0000313" key="1">
    <source>
        <dbReference type="EMBL" id="QRY15096.1"/>
    </source>
</evidence>
<dbReference type="RefSeq" id="WP_205190430.1">
    <property type="nucleotide sequence ID" value="NZ_CP070339.1"/>
</dbReference>
<proteinExistence type="predicted"/>
<sequence>MRQLLRSGDNFVYRKIIKKYCGEYARNQALAVHIGRETNPIIPNPLHIGATCHRPSFCFKNNPLN</sequence>
<gene>
    <name evidence="1" type="ORF">JTF64_24535</name>
</gene>
<name>A0ABD7DEL2_BACCE</name>
<protein>
    <submittedName>
        <fullName evidence="1">Uncharacterized protein</fullName>
    </submittedName>
</protein>